<dbReference type="GO" id="GO:0006351">
    <property type="term" value="P:DNA-templated transcription"/>
    <property type="evidence" value="ECO:0007669"/>
    <property type="project" value="TreeGrafter"/>
</dbReference>
<feature type="compositionally biased region" description="Pro residues" evidence="1">
    <location>
        <begin position="533"/>
        <end position="552"/>
    </location>
</feature>
<dbReference type="Proteomes" id="UP000245207">
    <property type="component" value="Unassembled WGS sequence"/>
</dbReference>
<dbReference type="OrthoDB" id="1939347at2759"/>
<dbReference type="PANTHER" id="PTHR11477">
    <property type="entry name" value="TRANSCRIPTION FACTOR S-II ZINC FINGER DOMAIN-CONTAINING PROTEIN"/>
    <property type="match status" value="1"/>
</dbReference>
<dbReference type="InterPro" id="IPR012921">
    <property type="entry name" value="SPOC_C"/>
</dbReference>
<evidence type="ECO:0000256" key="1">
    <source>
        <dbReference type="SAM" id="MobiDB-lite"/>
    </source>
</evidence>
<dbReference type="PANTHER" id="PTHR11477:SF37">
    <property type="entry name" value="SPEN PARALOGUE AND ORTHOLOGUE SPOC C-TERMINAL DOMAIN-CONTAINING PROTEIN"/>
    <property type="match status" value="1"/>
</dbReference>
<feature type="region of interest" description="Disordered" evidence="1">
    <location>
        <begin position="355"/>
        <end position="409"/>
    </location>
</feature>
<feature type="compositionally biased region" description="Polar residues" evidence="1">
    <location>
        <begin position="515"/>
        <end position="531"/>
    </location>
</feature>
<accession>A0A2U1NZG5</accession>
<dbReference type="STRING" id="35608.A0A2U1NZG5"/>
<evidence type="ECO:0000313" key="3">
    <source>
        <dbReference type="EMBL" id="PWA78904.1"/>
    </source>
</evidence>
<proteinExistence type="predicted"/>
<dbReference type="Pfam" id="PF07744">
    <property type="entry name" value="SPOC"/>
    <property type="match status" value="1"/>
</dbReference>
<dbReference type="AlphaFoldDB" id="A0A2U1NZG5"/>
<feature type="compositionally biased region" description="Polar residues" evidence="1">
    <location>
        <begin position="355"/>
        <end position="384"/>
    </location>
</feature>
<feature type="region of interest" description="Disordered" evidence="1">
    <location>
        <begin position="12"/>
        <end position="31"/>
    </location>
</feature>
<evidence type="ECO:0000259" key="2">
    <source>
        <dbReference type="Pfam" id="PF07744"/>
    </source>
</evidence>
<reference evidence="3 4" key="1">
    <citation type="journal article" date="2018" name="Mol. Plant">
        <title>The genome of Artemisia annua provides insight into the evolution of Asteraceae family and artemisinin biosynthesis.</title>
        <authorList>
            <person name="Shen Q."/>
            <person name="Zhang L."/>
            <person name="Liao Z."/>
            <person name="Wang S."/>
            <person name="Yan T."/>
            <person name="Shi P."/>
            <person name="Liu M."/>
            <person name="Fu X."/>
            <person name="Pan Q."/>
            <person name="Wang Y."/>
            <person name="Lv Z."/>
            <person name="Lu X."/>
            <person name="Zhang F."/>
            <person name="Jiang W."/>
            <person name="Ma Y."/>
            <person name="Chen M."/>
            <person name="Hao X."/>
            <person name="Li L."/>
            <person name="Tang Y."/>
            <person name="Lv G."/>
            <person name="Zhou Y."/>
            <person name="Sun X."/>
            <person name="Brodelius P.E."/>
            <person name="Rose J.K.C."/>
            <person name="Tang K."/>
        </authorList>
    </citation>
    <scope>NUCLEOTIDE SEQUENCE [LARGE SCALE GENOMIC DNA]</scope>
    <source>
        <strain evidence="4">cv. Huhao1</strain>
        <tissue evidence="3">Leaf</tissue>
    </source>
</reference>
<feature type="compositionally biased region" description="Polar residues" evidence="1">
    <location>
        <begin position="169"/>
        <end position="185"/>
    </location>
</feature>
<feature type="compositionally biased region" description="Polar residues" evidence="1">
    <location>
        <begin position="483"/>
        <end position="493"/>
    </location>
</feature>
<feature type="domain" description="Spen paralogue and orthologue SPOC C-terminal" evidence="2">
    <location>
        <begin position="205"/>
        <end position="350"/>
    </location>
</feature>
<gene>
    <name evidence="3" type="ORF">CTI12_AA210480</name>
</gene>
<feature type="compositionally biased region" description="Pro residues" evidence="1">
    <location>
        <begin position="578"/>
        <end position="597"/>
    </location>
</feature>
<feature type="compositionally biased region" description="Polar residues" evidence="1">
    <location>
        <begin position="19"/>
        <end position="31"/>
    </location>
</feature>
<comment type="caution">
    <text evidence="3">The sequence shown here is derived from an EMBL/GenBank/DDBJ whole genome shotgun (WGS) entry which is preliminary data.</text>
</comment>
<feature type="region of interest" description="Disordered" evidence="1">
    <location>
        <begin position="169"/>
        <end position="195"/>
    </location>
</feature>
<feature type="compositionally biased region" description="Polar residues" evidence="1">
    <location>
        <begin position="599"/>
        <end position="610"/>
    </location>
</feature>
<organism evidence="3 4">
    <name type="scientific">Artemisia annua</name>
    <name type="common">Sweet wormwood</name>
    <dbReference type="NCBI Taxonomy" id="35608"/>
    <lineage>
        <taxon>Eukaryota</taxon>
        <taxon>Viridiplantae</taxon>
        <taxon>Streptophyta</taxon>
        <taxon>Embryophyta</taxon>
        <taxon>Tracheophyta</taxon>
        <taxon>Spermatophyta</taxon>
        <taxon>Magnoliopsida</taxon>
        <taxon>eudicotyledons</taxon>
        <taxon>Gunneridae</taxon>
        <taxon>Pentapetalae</taxon>
        <taxon>asterids</taxon>
        <taxon>campanulids</taxon>
        <taxon>Asterales</taxon>
        <taxon>Asteraceae</taxon>
        <taxon>Asteroideae</taxon>
        <taxon>Anthemideae</taxon>
        <taxon>Artemisiinae</taxon>
        <taxon>Artemisia</taxon>
    </lineage>
</organism>
<feature type="region of interest" description="Disordered" evidence="1">
    <location>
        <begin position="476"/>
        <end position="634"/>
    </location>
</feature>
<protein>
    <recommendedName>
        <fullName evidence="2">Spen paralogue and orthologue SPOC C-terminal domain-containing protein</fullName>
    </recommendedName>
</protein>
<dbReference type="CDD" id="cd21538">
    <property type="entry name" value="SPOC_TFIIS"/>
    <property type="match status" value="1"/>
</dbReference>
<keyword evidence="4" id="KW-1185">Reference proteome</keyword>
<sequence>MLKDNWEEKHGTHVGNMIPQHSQACSNNDHLAGSSNMRNVAALASSESTYAYSIPPQSNIQEGRFGLSNNQPTSIEPVNLRHQFDNQLHQQNHLAETKPSVNAIPCGNKIEKIDNDTHNMVSQSQPKDDDSKLQELIKFLSASYGPMKTPLETGTPEYLKLVEILQQSAVQSNGNSDQRNGSTTDAPRVDENKLPSEKAACVGAEKLWEGSLQLSSSVTLSAIASFKSGEKLLGNNYWPEFIEVKGKVRLEAFEKYVQDLPRSRNRGLMVISLYWNEESSNIGLNGMKEVTKGYKKSSRVGFAHLLSGTDLYICPRSDPIITILAKYGFFKGMSVLDDKPDSMIGCVVWRKNRPSTPIGNTSDGKSSPSSVEPLNSPPGFSTKQSTEKELSPEKKPTPESSQREEPLTLPLTTASAEVDHTVGNSSSSSSPLLNPVVSVPCNLVRKRNFEDDDLPEFDFGVSCVKSTLVTKPVNPVSHKLDNSPLTQLPNLEQSSKKAKIFDDDDDMPEWAPPKLQSQLPPQITTPKFQTLPSCPPRSLPLPPPPPIPPPPRADTQSSFSYQPFRPTASLPPHTFGRLPPPPPPPLPLPPPPPPPRPHFTSSGGFNSNQPLWHRPPSSNGNPPFPFSNRNRPHL</sequence>
<evidence type="ECO:0000313" key="4">
    <source>
        <dbReference type="Proteomes" id="UP000245207"/>
    </source>
</evidence>
<dbReference type="GO" id="GO:0005634">
    <property type="term" value="C:nucleus"/>
    <property type="evidence" value="ECO:0007669"/>
    <property type="project" value="TreeGrafter"/>
</dbReference>
<feature type="compositionally biased region" description="Low complexity" evidence="1">
    <location>
        <begin position="614"/>
        <end position="634"/>
    </location>
</feature>
<name>A0A2U1NZG5_ARTAN</name>
<feature type="compositionally biased region" description="Basic and acidic residues" evidence="1">
    <location>
        <begin position="385"/>
        <end position="406"/>
    </location>
</feature>
<dbReference type="EMBL" id="PKPP01001926">
    <property type="protein sequence ID" value="PWA78904.1"/>
    <property type="molecule type" value="Genomic_DNA"/>
</dbReference>